<accession>A0A2H0X9Y7</accession>
<name>A0A2H0X9Y7_UNCKA</name>
<evidence type="ECO:0000313" key="1">
    <source>
        <dbReference type="EMBL" id="PIS21743.1"/>
    </source>
</evidence>
<dbReference type="SUPFAM" id="SSF81301">
    <property type="entry name" value="Nucleotidyltransferase"/>
    <property type="match status" value="1"/>
</dbReference>
<dbReference type="InterPro" id="IPR007344">
    <property type="entry name" value="GrpB/CoaE"/>
</dbReference>
<evidence type="ECO:0000313" key="2">
    <source>
        <dbReference type="Proteomes" id="UP000231098"/>
    </source>
</evidence>
<protein>
    <recommendedName>
        <fullName evidence="3">GrpB family protein</fullName>
    </recommendedName>
</protein>
<sequence>MIGLPEFKKEYFEKFSTKQVLIKPYDPKSKVIAQEYVNKLKSLLEGFDFEIAHRGSTAFGISGKGDIEIGVYPAENCWYQLLEKLINHYKSVGCLENNYARFNDVYDNFEIEVILMKGHEAIVDKKIARYLKEHPPLLKKYEKLKVESSFSKRNYQIQKDLFFRKIAKQIPDNY</sequence>
<dbReference type="EMBL" id="PEYV01000021">
    <property type="protein sequence ID" value="PIS21743.1"/>
    <property type="molecule type" value="Genomic_DNA"/>
</dbReference>
<comment type="caution">
    <text evidence="1">The sequence shown here is derived from an EMBL/GenBank/DDBJ whole genome shotgun (WGS) entry which is preliminary data.</text>
</comment>
<dbReference type="AlphaFoldDB" id="A0A2H0X9Y7"/>
<gene>
    <name evidence="1" type="ORF">COT51_01125</name>
</gene>
<dbReference type="InterPro" id="IPR043519">
    <property type="entry name" value="NT_sf"/>
</dbReference>
<organism evidence="1 2">
    <name type="scientific">candidate division WWE3 bacterium CG08_land_8_20_14_0_20_41_15</name>
    <dbReference type="NCBI Taxonomy" id="1975086"/>
    <lineage>
        <taxon>Bacteria</taxon>
        <taxon>Katanobacteria</taxon>
    </lineage>
</organism>
<dbReference type="Proteomes" id="UP000231098">
    <property type="component" value="Unassembled WGS sequence"/>
</dbReference>
<dbReference type="Gene3D" id="3.30.460.10">
    <property type="entry name" value="Beta Polymerase, domain 2"/>
    <property type="match status" value="1"/>
</dbReference>
<proteinExistence type="predicted"/>
<evidence type="ECO:0008006" key="3">
    <source>
        <dbReference type="Google" id="ProtNLM"/>
    </source>
</evidence>
<dbReference type="Pfam" id="PF04229">
    <property type="entry name" value="GrpB"/>
    <property type="match status" value="1"/>
</dbReference>
<reference evidence="2" key="1">
    <citation type="submission" date="2017-09" db="EMBL/GenBank/DDBJ databases">
        <title>Depth-based differentiation of microbial function through sediment-hosted aquifers and enrichment of novel symbionts in the deep terrestrial subsurface.</title>
        <authorList>
            <person name="Probst A.J."/>
            <person name="Ladd B."/>
            <person name="Jarett J.K."/>
            <person name="Geller-Mcgrath D.E."/>
            <person name="Sieber C.M.K."/>
            <person name="Emerson J.B."/>
            <person name="Anantharaman K."/>
            <person name="Thomas B.C."/>
            <person name="Malmstrom R."/>
            <person name="Stieglmeier M."/>
            <person name="Klingl A."/>
            <person name="Woyke T."/>
            <person name="Ryan C.M."/>
            <person name="Banfield J.F."/>
        </authorList>
    </citation>
    <scope>NUCLEOTIDE SEQUENCE [LARGE SCALE GENOMIC DNA]</scope>
</reference>